<dbReference type="Pfam" id="PF20150">
    <property type="entry name" value="2EXR"/>
    <property type="match status" value="1"/>
</dbReference>
<comment type="caution">
    <text evidence="2">The sequence shown here is derived from an EMBL/GenBank/DDBJ whole genome shotgun (WGS) entry which is preliminary data.</text>
</comment>
<feature type="domain" description="2EXR" evidence="1">
    <location>
        <begin position="5"/>
        <end position="122"/>
    </location>
</feature>
<dbReference type="EMBL" id="ANFO01000345">
    <property type="protein sequence ID" value="KGQ10209.1"/>
    <property type="molecule type" value="Genomic_DNA"/>
</dbReference>
<dbReference type="Proteomes" id="UP000030106">
    <property type="component" value="Unassembled WGS sequence"/>
</dbReference>
<name>A0A0A2WB67_BEABA</name>
<reference evidence="2 3" key="1">
    <citation type="submission" date="2012-10" db="EMBL/GenBank/DDBJ databases">
        <title>Genome sequencing and analysis of entomopathogenic fungi Beauveria bassiana D1-5.</title>
        <authorList>
            <person name="Li Q."/>
            <person name="Wang L."/>
            <person name="Zhang Z."/>
            <person name="Wang Q."/>
            <person name="Ren J."/>
            <person name="Wang M."/>
            <person name="Xu W."/>
            <person name="Wang J."/>
            <person name="Lu Y."/>
            <person name="Du Q."/>
            <person name="Sun Z."/>
        </authorList>
    </citation>
    <scope>NUCLEOTIDE SEQUENCE [LARGE SCALE GENOMIC DNA]</scope>
    <source>
        <strain evidence="2 3">D1-5</strain>
    </source>
</reference>
<dbReference type="HOGENOM" id="CLU_082780_0_0_1"/>
<organism evidence="2 3">
    <name type="scientific">Beauveria bassiana D1-5</name>
    <dbReference type="NCBI Taxonomy" id="1245745"/>
    <lineage>
        <taxon>Eukaryota</taxon>
        <taxon>Fungi</taxon>
        <taxon>Dikarya</taxon>
        <taxon>Ascomycota</taxon>
        <taxon>Pezizomycotina</taxon>
        <taxon>Sordariomycetes</taxon>
        <taxon>Hypocreomycetidae</taxon>
        <taxon>Hypocreales</taxon>
        <taxon>Cordycipitaceae</taxon>
        <taxon>Beauveria</taxon>
    </lineage>
</organism>
<protein>
    <recommendedName>
        <fullName evidence="1">2EXR domain-containing protein</fullName>
    </recommendedName>
</protein>
<dbReference type="PANTHER" id="PTHR35910:SF6">
    <property type="entry name" value="2EXR DOMAIN-CONTAINING PROTEIN"/>
    <property type="match status" value="1"/>
</dbReference>
<gene>
    <name evidence="2" type="ORF">BBAD15_g4445</name>
</gene>
<dbReference type="eggNOG" id="ENOG502SRJD">
    <property type="taxonomic scope" value="Eukaryota"/>
</dbReference>
<evidence type="ECO:0000259" key="1">
    <source>
        <dbReference type="Pfam" id="PF20150"/>
    </source>
</evidence>
<evidence type="ECO:0000313" key="2">
    <source>
        <dbReference type="EMBL" id="KGQ10209.1"/>
    </source>
</evidence>
<accession>A0A0A2WB67</accession>
<sequence length="277" mass="32810">MTTSFTIFQALPPELRNKIWRAALPDDVGPTLFFFKNKRYWCARRLKRSEPGYIPRTGVMAMDFRTDLLGDDIRLYMPLVLVNREARSIAIDWLEQQGFDTKNLDPHHHMMTRTFNYDSDALYISDGTWSDFLEEPRLFRRRRGLYNRHVKVHPNVSRFAVSESFFTQRDLLERLPDVETWMDLRVVFVVVGAQPDVRQRTVRWELEDVDKGVFIWDRERQDFNFRRGTGTLVDADAYRRIGDAARAHLPKGLLQHHNMKTLEIRPVSVGRKHNYIL</sequence>
<dbReference type="AlphaFoldDB" id="A0A0A2WB67"/>
<dbReference type="OrthoDB" id="3546385at2759"/>
<dbReference type="InterPro" id="IPR045518">
    <property type="entry name" value="2EXR"/>
</dbReference>
<proteinExistence type="predicted"/>
<dbReference type="PANTHER" id="PTHR35910">
    <property type="entry name" value="2EXR DOMAIN-CONTAINING PROTEIN"/>
    <property type="match status" value="1"/>
</dbReference>
<evidence type="ECO:0000313" key="3">
    <source>
        <dbReference type="Proteomes" id="UP000030106"/>
    </source>
</evidence>